<protein>
    <recommendedName>
        <fullName evidence="4">Signal pepetide</fullName>
    </recommendedName>
</protein>
<keyword evidence="1" id="KW-1133">Transmembrane helix</keyword>
<comment type="caution">
    <text evidence="2">The sequence shown here is derived from an EMBL/GenBank/DDBJ whole genome shotgun (WGS) entry which is preliminary data.</text>
</comment>
<keyword evidence="1" id="KW-0472">Membrane</keyword>
<gene>
    <name evidence="2" type="ORF">ACFODO_05445</name>
</gene>
<evidence type="ECO:0000256" key="1">
    <source>
        <dbReference type="SAM" id="Phobius"/>
    </source>
</evidence>
<evidence type="ECO:0000313" key="3">
    <source>
        <dbReference type="Proteomes" id="UP001595455"/>
    </source>
</evidence>
<name>A0ABV7BBN3_9GAMM</name>
<dbReference type="RefSeq" id="WP_265935933.1">
    <property type="nucleotide sequence ID" value="NZ_JBHRSF010000008.1"/>
</dbReference>
<reference evidence="3" key="1">
    <citation type="journal article" date="2019" name="Int. J. Syst. Evol. Microbiol.">
        <title>The Global Catalogue of Microorganisms (GCM) 10K type strain sequencing project: providing services to taxonomists for standard genome sequencing and annotation.</title>
        <authorList>
            <consortium name="The Broad Institute Genomics Platform"/>
            <consortium name="The Broad Institute Genome Sequencing Center for Infectious Disease"/>
            <person name="Wu L."/>
            <person name="Ma J."/>
        </authorList>
    </citation>
    <scope>NUCLEOTIDE SEQUENCE [LARGE SCALE GENOMIC DNA]</scope>
    <source>
        <strain evidence="3">KCTC 62575</strain>
    </source>
</reference>
<accession>A0ABV7BBN3</accession>
<organism evidence="2 3">
    <name type="scientific">Acinetobacter sichuanensis</name>
    <dbReference type="NCBI Taxonomy" id="2136183"/>
    <lineage>
        <taxon>Bacteria</taxon>
        <taxon>Pseudomonadati</taxon>
        <taxon>Pseudomonadota</taxon>
        <taxon>Gammaproteobacteria</taxon>
        <taxon>Moraxellales</taxon>
        <taxon>Moraxellaceae</taxon>
        <taxon>Acinetobacter</taxon>
    </lineage>
</organism>
<evidence type="ECO:0008006" key="4">
    <source>
        <dbReference type="Google" id="ProtNLM"/>
    </source>
</evidence>
<dbReference type="EMBL" id="JBHRSF010000008">
    <property type="protein sequence ID" value="MFC2994728.1"/>
    <property type="molecule type" value="Genomic_DNA"/>
</dbReference>
<evidence type="ECO:0000313" key="2">
    <source>
        <dbReference type="EMBL" id="MFC2994728.1"/>
    </source>
</evidence>
<feature type="transmembrane region" description="Helical" evidence="1">
    <location>
        <begin position="6"/>
        <end position="26"/>
    </location>
</feature>
<dbReference type="Proteomes" id="UP001595455">
    <property type="component" value="Unassembled WGS sequence"/>
</dbReference>
<proteinExistence type="predicted"/>
<sequence>MTDLGWLKISIVFGVVALFTLAAILWSHTPELFEYFNMAFCAH</sequence>
<keyword evidence="3" id="KW-1185">Reference proteome</keyword>
<keyword evidence="1" id="KW-0812">Transmembrane</keyword>